<dbReference type="EMBL" id="LGTL01000015">
    <property type="protein sequence ID" value="KPA77988.1"/>
    <property type="molecule type" value="Genomic_DNA"/>
</dbReference>
<feature type="non-terminal residue" evidence="2">
    <location>
        <position position="155"/>
    </location>
</feature>
<feature type="compositionally biased region" description="Low complexity" evidence="1">
    <location>
        <begin position="11"/>
        <end position="47"/>
    </location>
</feature>
<name>A0A0N0DTU2_LEPPY</name>
<proteinExistence type="predicted"/>
<evidence type="ECO:0000313" key="2">
    <source>
        <dbReference type="EMBL" id="KPA77988.1"/>
    </source>
</evidence>
<dbReference type="VEuPathDB" id="TriTrypDB:LpyrH10_15_1630"/>
<dbReference type="AlphaFoldDB" id="A0A0N0DTU2"/>
<dbReference type="RefSeq" id="XP_015656427.1">
    <property type="nucleotide sequence ID" value="XM_015805134.1"/>
</dbReference>
<evidence type="ECO:0000313" key="3">
    <source>
        <dbReference type="Proteomes" id="UP000037923"/>
    </source>
</evidence>
<dbReference type="Proteomes" id="UP000037923">
    <property type="component" value="Unassembled WGS sequence"/>
</dbReference>
<reference evidence="2 3" key="1">
    <citation type="submission" date="2015-07" db="EMBL/GenBank/DDBJ databases">
        <title>High-quality genome of monoxenous trypanosomatid Leptomonas pyrrhocoris.</title>
        <authorList>
            <person name="Flegontov P."/>
            <person name="Butenko A."/>
            <person name="Firsov S."/>
            <person name="Vlcek C."/>
            <person name="Logacheva M.D."/>
            <person name="Field M."/>
            <person name="Filatov D."/>
            <person name="Flegontova O."/>
            <person name="Gerasimov E."/>
            <person name="Jackson A.P."/>
            <person name="Kelly S."/>
            <person name="Opperdoes F."/>
            <person name="O'Reilly A."/>
            <person name="Votypka J."/>
            <person name="Yurchenko V."/>
            <person name="Lukes J."/>
        </authorList>
    </citation>
    <scope>NUCLEOTIDE SEQUENCE [LARGE SCALE GENOMIC DNA]</scope>
    <source>
        <strain evidence="2">H10</strain>
    </source>
</reference>
<accession>A0A0N0DTU2</accession>
<organism evidence="2 3">
    <name type="scientific">Leptomonas pyrrhocoris</name>
    <name type="common">Firebug parasite</name>
    <dbReference type="NCBI Taxonomy" id="157538"/>
    <lineage>
        <taxon>Eukaryota</taxon>
        <taxon>Discoba</taxon>
        <taxon>Euglenozoa</taxon>
        <taxon>Kinetoplastea</taxon>
        <taxon>Metakinetoplastina</taxon>
        <taxon>Trypanosomatida</taxon>
        <taxon>Trypanosomatidae</taxon>
        <taxon>Leishmaniinae</taxon>
        <taxon>Leptomonas</taxon>
    </lineage>
</organism>
<sequence>MSVSNLPTPPISTSTSSATSVGATATPGSATPAATSPAAPPLAGAPVTRPPPAAPLSERAASFREAVTQLEELRNSGMLGGEQYVTLVDSLTRQYLNPTTPTTAAATTFSGGMDSTLSWDVSVMSRENYVRMYPWAPEYVKAKLGLTRIEQEYAE</sequence>
<comment type="caution">
    <text evidence="2">The sequence shown here is derived from an EMBL/GenBank/DDBJ whole genome shotgun (WGS) entry which is preliminary data.</text>
</comment>
<feature type="region of interest" description="Disordered" evidence="1">
    <location>
        <begin position="1"/>
        <end position="59"/>
    </location>
</feature>
<keyword evidence="3" id="KW-1185">Reference proteome</keyword>
<evidence type="ECO:0000256" key="1">
    <source>
        <dbReference type="SAM" id="MobiDB-lite"/>
    </source>
</evidence>
<protein>
    <submittedName>
        <fullName evidence="2">Uncharacterized protein</fullName>
    </submittedName>
</protein>
<dbReference type="GeneID" id="26907039"/>
<gene>
    <name evidence="2" type="ORF">ABB37_06753</name>
</gene>